<dbReference type="EMBL" id="FPKU01000001">
    <property type="protein sequence ID" value="SFZ83614.1"/>
    <property type="molecule type" value="Genomic_DNA"/>
</dbReference>
<evidence type="ECO:0000256" key="7">
    <source>
        <dbReference type="ARBA" id="ARBA00024910"/>
    </source>
</evidence>
<dbReference type="GO" id="GO:0030428">
    <property type="term" value="C:cell septum"/>
    <property type="evidence" value="ECO:0007669"/>
    <property type="project" value="TreeGrafter"/>
</dbReference>
<dbReference type="InterPro" id="IPR036192">
    <property type="entry name" value="Cell_div_ZapA-like_sf"/>
</dbReference>
<evidence type="ECO:0000313" key="11">
    <source>
        <dbReference type="EMBL" id="SFZ83614.1"/>
    </source>
</evidence>
<keyword evidence="12" id="KW-1185">Reference proteome</keyword>
<dbReference type="GO" id="GO:0000921">
    <property type="term" value="P:septin ring assembly"/>
    <property type="evidence" value="ECO:0007669"/>
    <property type="project" value="TreeGrafter"/>
</dbReference>
<dbReference type="InterPro" id="IPR042233">
    <property type="entry name" value="Cell_div_ZapA_N"/>
</dbReference>
<reference evidence="11 12" key="1">
    <citation type="submission" date="2016-11" db="EMBL/GenBank/DDBJ databases">
        <authorList>
            <person name="Jaros S."/>
            <person name="Januszkiewicz K."/>
            <person name="Wedrychowicz H."/>
        </authorList>
    </citation>
    <scope>NUCLEOTIDE SEQUENCE [LARGE SCALE GENOMIC DNA]</scope>
    <source>
        <strain evidence="11 12">ATCC 23634</strain>
    </source>
</reference>
<evidence type="ECO:0000313" key="12">
    <source>
        <dbReference type="Proteomes" id="UP000183447"/>
    </source>
</evidence>
<dbReference type="PANTHER" id="PTHR34981:SF1">
    <property type="entry name" value="CELL DIVISION PROTEIN ZAPA"/>
    <property type="match status" value="1"/>
</dbReference>
<evidence type="ECO:0000256" key="8">
    <source>
        <dbReference type="ARBA" id="ARBA00026068"/>
    </source>
</evidence>
<evidence type="ECO:0000256" key="9">
    <source>
        <dbReference type="ARBA" id="ARBA00033158"/>
    </source>
</evidence>
<evidence type="ECO:0000256" key="10">
    <source>
        <dbReference type="SAM" id="Coils"/>
    </source>
</evidence>
<dbReference type="SUPFAM" id="SSF102829">
    <property type="entry name" value="Cell division protein ZapA-like"/>
    <property type="match status" value="1"/>
</dbReference>
<protein>
    <recommendedName>
        <fullName evidence="2">Cell division protein ZapA</fullName>
    </recommendedName>
    <alternativeName>
        <fullName evidence="9">Z ring-associated protein ZapA</fullName>
    </alternativeName>
</protein>
<comment type="function">
    <text evidence="7">Activator of cell division through the inhibition of FtsZ GTPase activity, therefore promoting FtsZ assembly into bundles of protofilaments necessary for the formation of the division Z ring. It is recruited early at mid-cell but it is not essential for cell division.</text>
</comment>
<dbReference type="GO" id="GO:0032153">
    <property type="term" value="C:cell division site"/>
    <property type="evidence" value="ECO:0007669"/>
    <property type="project" value="TreeGrafter"/>
</dbReference>
<name>A0A1K2HWU6_9HYPH</name>
<organism evidence="11 12">
    <name type="scientific">Devosia enhydra</name>
    <dbReference type="NCBI Taxonomy" id="665118"/>
    <lineage>
        <taxon>Bacteria</taxon>
        <taxon>Pseudomonadati</taxon>
        <taxon>Pseudomonadota</taxon>
        <taxon>Alphaproteobacteria</taxon>
        <taxon>Hyphomicrobiales</taxon>
        <taxon>Devosiaceae</taxon>
        <taxon>Devosia</taxon>
    </lineage>
</organism>
<evidence type="ECO:0000256" key="5">
    <source>
        <dbReference type="ARBA" id="ARBA00023210"/>
    </source>
</evidence>
<dbReference type="PANTHER" id="PTHR34981">
    <property type="entry name" value="CELL DIVISION PROTEIN ZAPA"/>
    <property type="match status" value="1"/>
</dbReference>
<gene>
    <name evidence="11" type="ORF">SAMN02983003_1749</name>
</gene>
<dbReference type="AlphaFoldDB" id="A0A1K2HWU6"/>
<dbReference type="GO" id="GO:0005829">
    <property type="term" value="C:cytosol"/>
    <property type="evidence" value="ECO:0007669"/>
    <property type="project" value="TreeGrafter"/>
</dbReference>
<keyword evidence="10" id="KW-0175">Coiled coil</keyword>
<keyword evidence="6" id="KW-0131">Cell cycle</keyword>
<evidence type="ECO:0000256" key="1">
    <source>
        <dbReference type="ARBA" id="ARBA00004496"/>
    </source>
</evidence>
<evidence type="ECO:0000256" key="4">
    <source>
        <dbReference type="ARBA" id="ARBA00022618"/>
    </source>
</evidence>
<comment type="subunit">
    <text evidence="8">Homodimer. Interacts with FtsZ.</text>
</comment>
<dbReference type="RefSeq" id="WP_072340990.1">
    <property type="nucleotide sequence ID" value="NZ_FPKU01000001.1"/>
</dbReference>
<dbReference type="Pfam" id="PF05164">
    <property type="entry name" value="ZapA"/>
    <property type="match status" value="1"/>
</dbReference>
<dbReference type="InterPro" id="IPR007838">
    <property type="entry name" value="Cell_div_ZapA-like"/>
</dbReference>
<dbReference type="Gene3D" id="3.30.160.880">
    <property type="entry name" value="Cell division protein ZapA protomer, N-terminal domain"/>
    <property type="match status" value="1"/>
</dbReference>
<proteinExistence type="predicted"/>
<dbReference type="STRING" id="665118.SAMN02983003_1749"/>
<dbReference type="GO" id="GO:0000917">
    <property type="term" value="P:division septum assembly"/>
    <property type="evidence" value="ECO:0007669"/>
    <property type="project" value="UniProtKB-KW"/>
</dbReference>
<evidence type="ECO:0000256" key="6">
    <source>
        <dbReference type="ARBA" id="ARBA00023306"/>
    </source>
</evidence>
<feature type="coiled-coil region" evidence="10">
    <location>
        <begin position="63"/>
        <end position="97"/>
    </location>
</feature>
<evidence type="ECO:0000256" key="2">
    <source>
        <dbReference type="ARBA" id="ARBA00015195"/>
    </source>
</evidence>
<accession>A0A1K2HWU6</accession>
<keyword evidence="4 11" id="KW-0132">Cell division</keyword>
<dbReference type="GO" id="GO:0043093">
    <property type="term" value="P:FtsZ-dependent cytokinesis"/>
    <property type="evidence" value="ECO:0007669"/>
    <property type="project" value="TreeGrafter"/>
</dbReference>
<keyword evidence="3" id="KW-0963">Cytoplasm</keyword>
<evidence type="ECO:0000256" key="3">
    <source>
        <dbReference type="ARBA" id="ARBA00022490"/>
    </source>
</evidence>
<dbReference type="OrthoDB" id="9797575at2"/>
<comment type="subcellular location">
    <subcellularLocation>
        <location evidence="1">Cytoplasm</location>
    </subcellularLocation>
</comment>
<keyword evidence="5" id="KW-0717">Septation</keyword>
<sequence length="126" mass="13774">MPEVNVEINGRKYRMACEDGQEPHLLSLAERFNRQIEQLKGAFGEIGDNRLTVMAGIAVLDELGEAERRIASLKQDVADLTAAGEALSQEAEDLERRFARRLAEAARKVEAIATAIDDTGAPQPQG</sequence>
<dbReference type="Proteomes" id="UP000183447">
    <property type="component" value="Unassembled WGS sequence"/>
</dbReference>